<dbReference type="STRING" id="29170.A0A368GKG4"/>
<evidence type="ECO:0000256" key="2">
    <source>
        <dbReference type="SAM" id="Phobius"/>
    </source>
</evidence>
<comment type="caution">
    <text evidence="3">The sequence shown here is derived from an EMBL/GenBank/DDBJ whole genome shotgun (WGS) entry which is preliminary data.</text>
</comment>
<accession>A0A368GKG4</accession>
<feature type="compositionally biased region" description="Basic and acidic residues" evidence="1">
    <location>
        <begin position="134"/>
        <end position="147"/>
    </location>
</feature>
<gene>
    <name evidence="3" type="ORF">ANCCAN_09856</name>
</gene>
<proteinExistence type="predicted"/>
<sequence>MLRKKICDTELLDSNERIEALVEERIKRKMDQLSFISSRTVAHLQKAALNLKEAFEDFGVLVGTSRSPPGRDVSDSKRTTLSSEGEPSLAAVAESPPLVIRGWVCDNMENKENRGTSLEDETPARTLSSRKQPRRSELFRPGQRDVQEIDESTPLAIPELSPLRGSPTPTSTPLVAAKRAFYETPAVPMVECDTVRRKRTATLKIKSLVEPKLNNKLRRPGRNDEPHPFISSLHPYLTGFSSVCFLIISCLCWIDLALVVVWPGMGNCFSLKKKKDVTKEHPTVSKWLASCDFSSVPDIEDFSVEEQSQSRMVYASVLGEENTAGDYDGYITALETLESEDERSGDPDPTVASSSAETQHQIDSCTFADEDSVYETSDEQIPSDPVDRPETPMFSARLASGGDAAIEEECDTVEEITEWKTNYDARPICPLPTPFRKNLISPQVDLETLVDRRGKVRRTERVKLYLEEKRQNAQLM</sequence>
<keyword evidence="2" id="KW-0472">Membrane</keyword>
<dbReference type="EMBL" id="JOJR01000137">
    <property type="protein sequence ID" value="RCN44168.1"/>
    <property type="molecule type" value="Genomic_DNA"/>
</dbReference>
<feature type="region of interest" description="Disordered" evidence="1">
    <location>
        <begin position="112"/>
        <end position="151"/>
    </location>
</feature>
<organism evidence="3 4">
    <name type="scientific">Ancylostoma caninum</name>
    <name type="common">Dog hookworm</name>
    <dbReference type="NCBI Taxonomy" id="29170"/>
    <lineage>
        <taxon>Eukaryota</taxon>
        <taxon>Metazoa</taxon>
        <taxon>Ecdysozoa</taxon>
        <taxon>Nematoda</taxon>
        <taxon>Chromadorea</taxon>
        <taxon>Rhabditida</taxon>
        <taxon>Rhabditina</taxon>
        <taxon>Rhabditomorpha</taxon>
        <taxon>Strongyloidea</taxon>
        <taxon>Ancylostomatidae</taxon>
        <taxon>Ancylostomatinae</taxon>
        <taxon>Ancylostoma</taxon>
    </lineage>
</organism>
<name>A0A368GKG4_ANCCA</name>
<feature type="region of interest" description="Disordered" evidence="1">
    <location>
        <begin position="338"/>
        <end position="363"/>
    </location>
</feature>
<feature type="compositionally biased region" description="Polar residues" evidence="1">
    <location>
        <begin position="351"/>
        <end position="363"/>
    </location>
</feature>
<dbReference type="OrthoDB" id="5854989at2759"/>
<reference evidence="3 4" key="1">
    <citation type="submission" date="2014-10" db="EMBL/GenBank/DDBJ databases">
        <title>Draft genome of the hookworm Ancylostoma caninum.</title>
        <authorList>
            <person name="Mitreva M."/>
        </authorList>
    </citation>
    <scope>NUCLEOTIDE SEQUENCE [LARGE SCALE GENOMIC DNA]</scope>
    <source>
        <strain evidence="3 4">Baltimore</strain>
    </source>
</reference>
<dbReference type="AlphaFoldDB" id="A0A368GKG4"/>
<keyword evidence="2" id="KW-1133">Transmembrane helix</keyword>
<keyword evidence="4" id="KW-1185">Reference proteome</keyword>
<feature type="region of interest" description="Disordered" evidence="1">
    <location>
        <begin position="63"/>
        <end position="90"/>
    </location>
</feature>
<feature type="transmembrane region" description="Helical" evidence="2">
    <location>
        <begin position="236"/>
        <end position="265"/>
    </location>
</feature>
<protein>
    <submittedName>
        <fullName evidence="3">Shugoshin</fullName>
    </submittedName>
</protein>
<evidence type="ECO:0000313" key="3">
    <source>
        <dbReference type="EMBL" id="RCN44168.1"/>
    </source>
</evidence>
<keyword evidence="2" id="KW-0812">Transmembrane</keyword>
<evidence type="ECO:0000313" key="4">
    <source>
        <dbReference type="Proteomes" id="UP000252519"/>
    </source>
</evidence>
<dbReference type="Proteomes" id="UP000252519">
    <property type="component" value="Unassembled WGS sequence"/>
</dbReference>
<evidence type="ECO:0000256" key="1">
    <source>
        <dbReference type="SAM" id="MobiDB-lite"/>
    </source>
</evidence>